<dbReference type="EC" id="2.7.2.11" evidence="8"/>
<dbReference type="Pfam" id="PF00696">
    <property type="entry name" value="AA_kinase"/>
    <property type="match status" value="1"/>
</dbReference>
<dbReference type="InterPro" id="IPR015947">
    <property type="entry name" value="PUA-like_sf"/>
</dbReference>
<evidence type="ECO:0000259" key="9">
    <source>
        <dbReference type="SMART" id="SM00359"/>
    </source>
</evidence>
<evidence type="ECO:0000256" key="6">
    <source>
        <dbReference type="ARBA" id="ARBA00022777"/>
    </source>
</evidence>
<dbReference type="PRINTS" id="PR00474">
    <property type="entry name" value="GLU5KINASE"/>
</dbReference>
<dbReference type="PROSITE" id="PS50890">
    <property type="entry name" value="PUA"/>
    <property type="match status" value="1"/>
</dbReference>
<dbReference type="GO" id="GO:0003723">
    <property type="term" value="F:RNA binding"/>
    <property type="evidence" value="ECO:0007669"/>
    <property type="project" value="InterPro"/>
</dbReference>
<protein>
    <recommendedName>
        <fullName evidence="8">Glutamate 5-kinase</fullName>
        <ecNumber evidence="8">2.7.2.11</ecNumber>
    </recommendedName>
    <alternativeName>
        <fullName evidence="8">Gamma-glutamyl kinase</fullName>
        <shortName evidence="8">GK</shortName>
    </alternativeName>
</protein>
<evidence type="ECO:0000256" key="3">
    <source>
        <dbReference type="ARBA" id="ARBA00022650"/>
    </source>
</evidence>
<evidence type="ECO:0000256" key="7">
    <source>
        <dbReference type="ARBA" id="ARBA00022840"/>
    </source>
</evidence>
<feature type="domain" description="PUA" evidence="9">
    <location>
        <begin position="278"/>
        <end position="359"/>
    </location>
</feature>
<dbReference type="GO" id="GO:0004349">
    <property type="term" value="F:glutamate 5-kinase activity"/>
    <property type="evidence" value="ECO:0007669"/>
    <property type="project" value="UniProtKB-UniRule"/>
</dbReference>
<comment type="caution">
    <text evidence="10">The sequence shown here is derived from an EMBL/GenBank/DDBJ whole genome shotgun (WGS) entry which is preliminary data.</text>
</comment>
<evidence type="ECO:0000313" key="10">
    <source>
        <dbReference type="EMBL" id="HGS21214.1"/>
    </source>
</evidence>
<keyword evidence="3 8" id="KW-0641">Proline biosynthesis</keyword>
<dbReference type="EMBL" id="DSYK01000258">
    <property type="protein sequence ID" value="HGS21214.1"/>
    <property type="molecule type" value="Genomic_DNA"/>
</dbReference>
<proteinExistence type="inferred from homology"/>
<dbReference type="InterPro" id="IPR002478">
    <property type="entry name" value="PUA"/>
</dbReference>
<comment type="pathway">
    <text evidence="8">Amino-acid biosynthesis; L-proline biosynthesis; L-glutamate 5-semialdehyde from L-glutamate: step 1/2.</text>
</comment>
<dbReference type="Gene3D" id="2.30.130.10">
    <property type="entry name" value="PUA domain"/>
    <property type="match status" value="1"/>
</dbReference>
<comment type="similarity">
    <text evidence="8">Belongs to the glutamate 5-kinase family.</text>
</comment>
<dbReference type="GO" id="GO:0055129">
    <property type="term" value="P:L-proline biosynthetic process"/>
    <property type="evidence" value="ECO:0007669"/>
    <property type="project" value="UniProtKB-UniRule"/>
</dbReference>
<dbReference type="SUPFAM" id="SSF53633">
    <property type="entry name" value="Carbamate kinase-like"/>
    <property type="match status" value="1"/>
</dbReference>
<gene>
    <name evidence="8 10" type="primary">proB</name>
    <name evidence="10" type="ORF">ENT37_05020</name>
</gene>
<feature type="binding site" evidence="8">
    <location>
        <begin position="169"/>
        <end position="170"/>
    </location>
    <ligand>
        <name>ATP</name>
        <dbReference type="ChEBI" id="CHEBI:30616"/>
    </ligand>
</feature>
<feature type="binding site" evidence="8">
    <location>
        <begin position="212"/>
        <end position="218"/>
    </location>
    <ligand>
        <name>ATP</name>
        <dbReference type="ChEBI" id="CHEBI:30616"/>
    </ligand>
</feature>
<feature type="binding site" evidence="8">
    <location>
        <position position="10"/>
    </location>
    <ligand>
        <name>ATP</name>
        <dbReference type="ChEBI" id="CHEBI:30616"/>
    </ligand>
</feature>
<dbReference type="UniPathway" id="UPA00098">
    <property type="reaction ID" value="UER00359"/>
</dbReference>
<dbReference type="InterPro" id="IPR011529">
    <property type="entry name" value="Glu_5kinase"/>
</dbReference>
<dbReference type="Gene3D" id="3.40.1160.10">
    <property type="entry name" value="Acetylglutamate kinase-like"/>
    <property type="match status" value="2"/>
</dbReference>
<keyword evidence="4 8" id="KW-0808">Transferase</keyword>
<dbReference type="AlphaFoldDB" id="A0A7C4KGM3"/>
<dbReference type="InterPro" id="IPR036974">
    <property type="entry name" value="PUA_sf"/>
</dbReference>
<comment type="function">
    <text evidence="8">Catalyzes the transfer of a phosphate group to glutamate to form L-glutamate 5-phosphate.</text>
</comment>
<dbReference type="FunFam" id="3.40.1160.10:FF:000018">
    <property type="entry name" value="Glutamate 5-kinase"/>
    <property type="match status" value="1"/>
</dbReference>
<dbReference type="SUPFAM" id="SSF88697">
    <property type="entry name" value="PUA domain-like"/>
    <property type="match status" value="1"/>
</dbReference>
<feature type="binding site" evidence="8">
    <location>
        <position position="50"/>
    </location>
    <ligand>
        <name>substrate</name>
    </ligand>
</feature>
<feature type="binding site" evidence="8">
    <location>
        <position position="149"/>
    </location>
    <ligand>
        <name>substrate</name>
    </ligand>
</feature>
<organism evidence="10">
    <name type="scientific">Anaerolinea thermolimosa</name>
    <dbReference type="NCBI Taxonomy" id="229919"/>
    <lineage>
        <taxon>Bacteria</taxon>
        <taxon>Bacillati</taxon>
        <taxon>Chloroflexota</taxon>
        <taxon>Anaerolineae</taxon>
        <taxon>Anaerolineales</taxon>
        <taxon>Anaerolineaceae</taxon>
        <taxon>Anaerolinea</taxon>
    </lineage>
</organism>
<evidence type="ECO:0000256" key="8">
    <source>
        <dbReference type="HAMAP-Rule" id="MF_00456"/>
    </source>
</evidence>
<dbReference type="InterPro" id="IPR041739">
    <property type="entry name" value="G5K_ProB"/>
</dbReference>
<dbReference type="HAMAP" id="MF_00456">
    <property type="entry name" value="ProB"/>
    <property type="match status" value="1"/>
</dbReference>
<dbReference type="InterPro" id="IPR001048">
    <property type="entry name" value="Asp/Glu/Uridylate_kinase"/>
</dbReference>
<evidence type="ECO:0000256" key="4">
    <source>
        <dbReference type="ARBA" id="ARBA00022679"/>
    </source>
</evidence>
<keyword evidence="7 8" id="KW-0067">ATP-binding</keyword>
<dbReference type="CDD" id="cd04242">
    <property type="entry name" value="AAK_G5K_ProB"/>
    <property type="match status" value="1"/>
</dbReference>
<dbReference type="InterPro" id="IPR005715">
    <property type="entry name" value="Glu_5kinase/COase_Synthase"/>
</dbReference>
<dbReference type="InterPro" id="IPR019797">
    <property type="entry name" value="Glutamate_5-kinase_CS"/>
</dbReference>
<evidence type="ECO:0000256" key="1">
    <source>
        <dbReference type="ARBA" id="ARBA00022490"/>
    </source>
</evidence>
<accession>A0A7C4KGM3</accession>
<dbReference type="InterPro" id="IPR001057">
    <property type="entry name" value="Glu/AcGlu_kinase"/>
</dbReference>
<dbReference type="PANTHER" id="PTHR43654:SF1">
    <property type="entry name" value="ISOPENTENYL PHOSPHATE KINASE"/>
    <property type="match status" value="1"/>
</dbReference>
<dbReference type="InterPro" id="IPR036393">
    <property type="entry name" value="AceGlu_kinase-like_sf"/>
</dbReference>
<dbReference type="NCBIfam" id="TIGR01027">
    <property type="entry name" value="proB"/>
    <property type="match status" value="1"/>
</dbReference>
<dbReference type="Pfam" id="PF01472">
    <property type="entry name" value="PUA"/>
    <property type="match status" value="1"/>
</dbReference>
<evidence type="ECO:0000256" key="5">
    <source>
        <dbReference type="ARBA" id="ARBA00022741"/>
    </source>
</evidence>
<keyword evidence="2 8" id="KW-0028">Amino-acid biosynthesis</keyword>
<dbReference type="PIRSF" id="PIRSF000729">
    <property type="entry name" value="GK"/>
    <property type="match status" value="1"/>
</dbReference>
<dbReference type="CDD" id="cd21157">
    <property type="entry name" value="PUA_G5K"/>
    <property type="match status" value="1"/>
</dbReference>
<feature type="binding site" evidence="8">
    <location>
        <position position="137"/>
    </location>
    <ligand>
        <name>substrate</name>
    </ligand>
</feature>
<dbReference type="PROSITE" id="PS00902">
    <property type="entry name" value="GLUTAMATE_5_KINASE"/>
    <property type="match status" value="1"/>
</dbReference>
<dbReference type="GO" id="GO:0005524">
    <property type="term" value="F:ATP binding"/>
    <property type="evidence" value="ECO:0007669"/>
    <property type="project" value="UniProtKB-KW"/>
</dbReference>
<dbReference type="SMART" id="SM00359">
    <property type="entry name" value="PUA"/>
    <property type="match status" value="1"/>
</dbReference>
<dbReference type="GO" id="GO:0005829">
    <property type="term" value="C:cytosol"/>
    <property type="evidence" value="ECO:0007669"/>
    <property type="project" value="TreeGrafter"/>
</dbReference>
<keyword evidence="5 8" id="KW-0547">Nucleotide-binding</keyword>
<reference evidence="10" key="1">
    <citation type="journal article" date="2020" name="mSystems">
        <title>Genome- and Community-Level Interaction Insights into Carbon Utilization and Element Cycling Functions of Hydrothermarchaeota in Hydrothermal Sediment.</title>
        <authorList>
            <person name="Zhou Z."/>
            <person name="Liu Y."/>
            <person name="Xu W."/>
            <person name="Pan J."/>
            <person name="Luo Z.H."/>
            <person name="Li M."/>
        </authorList>
    </citation>
    <scope>NUCLEOTIDE SEQUENCE [LARGE SCALE GENOMIC DNA]</scope>
    <source>
        <strain evidence="10">SpSt-573</strain>
    </source>
</reference>
<comment type="catalytic activity">
    <reaction evidence="8">
        <text>L-glutamate + ATP = L-glutamyl 5-phosphate + ADP</text>
        <dbReference type="Rhea" id="RHEA:14877"/>
        <dbReference type="ChEBI" id="CHEBI:29985"/>
        <dbReference type="ChEBI" id="CHEBI:30616"/>
        <dbReference type="ChEBI" id="CHEBI:58274"/>
        <dbReference type="ChEBI" id="CHEBI:456216"/>
        <dbReference type="EC" id="2.7.2.11"/>
    </reaction>
</comment>
<keyword evidence="6 8" id="KW-0418">Kinase</keyword>
<evidence type="ECO:0000256" key="2">
    <source>
        <dbReference type="ARBA" id="ARBA00022605"/>
    </source>
</evidence>
<keyword evidence="1 8" id="KW-0963">Cytoplasm</keyword>
<sequence>MLPYSKIVVKLGTSTLTDGSPHLSAPRMVDLVRQMAHVHDQGCELILVSSGAIAAGKETLGYPDLPRFIPKKQMLAAIGQPCLMARYADYFGIYQKKVAQVLLTRSDLADRRRYLNARDTFQALIHQGIIPIVNENDTIATEEIRFGDNDNLSAQVAALVEADLLLLLTDQDGVFTDDPRRSAEARLIEQVGADVLSEELVRAGESQNGLGTGGMVTKLHAADLARRAGIRVFIARGNADNVILRIANGEHVGTSFEPLSSALESRKRYLLAGEKSSGALVVDSGAARALSRGGSLLPVGVVNVEGDFERGDTVRVTNQAGKVLALGITNYSSRDLNRLCGKRSVDIEGILGFSFGDEVIHRNNMVVMRKDDRR</sequence>
<name>A0A7C4KGM3_9CHLR</name>
<dbReference type="PANTHER" id="PTHR43654">
    <property type="entry name" value="GLUTAMATE 5-KINASE"/>
    <property type="match status" value="1"/>
</dbReference>
<comment type="subcellular location">
    <subcellularLocation>
        <location evidence="8">Cytoplasm</location>
    </subcellularLocation>
</comment>